<evidence type="ECO:0000313" key="1">
    <source>
        <dbReference type="EMBL" id="CAG6744250.1"/>
    </source>
</evidence>
<name>A0A8D8ZC75_9HEMI</name>
<reference evidence="1" key="1">
    <citation type="submission" date="2021-05" db="EMBL/GenBank/DDBJ databases">
        <authorList>
            <person name="Alioto T."/>
            <person name="Alioto T."/>
            <person name="Gomez Garrido J."/>
        </authorList>
    </citation>
    <scope>NUCLEOTIDE SEQUENCE</scope>
</reference>
<dbReference type="EMBL" id="HBUF01462680">
    <property type="protein sequence ID" value="CAG6744250.1"/>
    <property type="molecule type" value="Transcribed_RNA"/>
</dbReference>
<protein>
    <submittedName>
        <fullName evidence="1">Uncharacterized protein</fullName>
    </submittedName>
</protein>
<accession>A0A8D8ZC75</accession>
<proteinExistence type="predicted"/>
<sequence length="117" mass="13976">MVKNRRKYYWKGQEQRRGWQYLPVWTSMMDWCRIDLAGVREDQLRFQGDGNIWPVLTPWVGRNWSQRCPTSDSMSISGSFVCIMLDWFVKTGINNIWKISHHGFVPRRCQYLSVLTS</sequence>
<organism evidence="1">
    <name type="scientific">Cacopsylla melanoneura</name>
    <dbReference type="NCBI Taxonomy" id="428564"/>
    <lineage>
        <taxon>Eukaryota</taxon>
        <taxon>Metazoa</taxon>
        <taxon>Ecdysozoa</taxon>
        <taxon>Arthropoda</taxon>
        <taxon>Hexapoda</taxon>
        <taxon>Insecta</taxon>
        <taxon>Pterygota</taxon>
        <taxon>Neoptera</taxon>
        <taxon>Paraneoptera</taxon>
        <taxon>Hemiptera</taxon>
        <taxon>Sternorrhyncha</taxon>
        <taxon>Psylloidea</taxon>
        <taxon>Psyllidae</taxon>
        <taxon>Psyllinae</taxon>
        <taxon>Cacopsylla</taxon>
    </lineage>
</organism>
<dbReference type="AlphaFoldDB" id="A0A8D8ZC75"/>